<dbReference type="SMART" id="SM00267">
    <property type="entry name" value="GGDEF"/>
    <property type="match status" value="1"/>
</dbReference>
<dbReference type="PROSITE" id="PS50883">
    <property type="entry name" value="EAL"/>
    <property type="match status" value="1"/>
</dbReference>
<evidence type="ECO:0000313" key="4">
    <source>
        <dbReference type="EMBL" id="USG60633.1"/>
    </source>
</evidence>
<keyword evidence="5" id="KW-1185">Reference proteome</keyword>
<dbReference type="RefSeq" id="WP_251933514.1">
    <property type="nucleotide sequence ID" value="NZ_CP098747.1"/>
</dbReference>
<dbReference type="EMBL" id="CP098747">
    <property type="protein sequence ID" value="USG60633.1"/>
    <property type="molecule type" value="Genomic_DNA"/>
</dbReference>
<dbReference type="InterPro" id="IPR035919">
    <property type="entry name" value="EAL_sf"/>
</dbReference>
<dbReference type="InterPro" id="IPR001633">
    <property type="entry name" value="EAL_dom"/>
</dbReference>
<dbReference type="PANTHER" id="PTHR44757:SF2">
    <property type="entry name" value="BIOFILM ARCHITECTURE MAINTENANCE PROTEIN MBAA"/>
    <property type="match status" value="1"/>
</dbReference>
<dbReference type="InterPro" id="IPR043128">
    <property type="entry name" value="Rev_trsase/Diguanyl_cyclase"/>
</dbReference>
<dbReference type="Pfam" id="PF00990">
    <property type="entry name" value="GGDEF"/>
    <property type="match status" value="1"/>
</dbReference>
<dbReference type="InterPro" id="IPR029787">
    <property type="entry name" value="Nucleotide_cyclase"/>
</dbReference>
<dbReference type="SUPFAM" id="SSF55073">
    <property type="entry name" value="Nucleotide cyclase"/>
    <property type="match status" value="1"/>
</dbReference>
<dbReference type="PROSITE" id="PS50887">
    <property type="entry name" value="GGDEF"/>
    <property type="match status" value="1"/>
</dbReference>
<dbReference type="SUPFAM" id="SSF141868">
    <property type="entry name" value="EAL domain-like"/>
    <property type="match status" value="1"/>
</dbReference>
<dbReference type="Proteomes" id="UP001056291">
    <property type="component" value="Chromosome"/>
</dbReference>
<dbReference type="SMART" id="SM00052">
    <property type="entry name" value="EAL"/>
    <property type="match status" value="1"/>
</dbReference>
<feature type="region of interest" description="Disordered" evidence="1">
    <location>
        <begin position="1"/>
        <end position="24"/>
    </location>
</feature>
<reference evidence="4" key="1">
    <citation type="submission" date="2022-06" db="EMBL/GenBank/DDBJ databases">
        <title>Sneathiella actinostolidae sp. nov., isolated from a sea anemonein the Western Pacific Ocean.</title>
        <authorList>
            <person name="Wei M.J."/>
        </authorList>
    </citation>
    <scope>NUCLEOTIDE SEQUENCE</scope>
    <source>
        <strain evidence="4">PHK-P5</strain>
    </source>
</reference>
<dbReference type="InterPro" id="IPR000160">
    <property type="entry name" value="GGDEF_dom"/>
</dbReference>
<proteinExistence type="predicted"/>
<evidence type="ECO:0000256" key="1">
    <source>
        <dbReference type="SAM" id="MobiDB-lite"/>
    </source>
</evidence>
<dbReference type="CDD" id="cd01948">
    <property type="entry name" value="EAL"/>
    <property type="match status" value="1"/>
</dbReference>
<feature type="domain" description="GGDEF" evidence="3">
    <location>
        <begin position="195"/>
        <end position="327"/>
    </location>
</feature>
<feature type="domain" description="EAL" evidence="2">
    <location>
        <begin position="336"/>
        <end position="589"/>
    </location>
</feature>
<evidence type="ECO:0000259" key="2">
    <source>
        <dbReference type="PROSITE" id="PS50883"/>
    </source>
</evidence>
<protein>
    <submittedName>
        <fullName evidence="4">Bifunctional diguanylate cyclase/phosphodiesterase</fullName>
    </submittedName>
</protein>
<sequence length="594" mass="66690">MTSRGLASTHSKGLPETERHKAPATSRKILRLNYSQMRLLVLEPGNRIQDFCDQINLVVTTHQTQFDESTAQEIKSGAFNCIIIDGTDEIIEYEEAIQIATSRPPFVPTVVIDGSLHHLRQGAFDNIATTELTASRLETALYNADRLCKVKNRAVHLETELSAFIEEDPLTALPSRRKFRLKMAQAIEQAHKLKMPAFLIILDLDSFKGLNESRGHDFGDEVLKTVAKRLFRFAPDNSIVGRLGDDEFALLVTEGDYIGPAHTTVAVRLSHELRKAYLIDGQKTDISATLGIATLETSDSPDELLHKAMSALYSAKRDKTRFMVYTQEDDLERQEQLRLAQELPQAIESDELRLHYQPMVRMKDREVIGVEALVRWQHPDKGMLFPDSFIPLAENSGSIEALTRWVLKAAIEQGSRWLSKGTRLYVSVNISALILHNPVFPDTVAKLLSKTGFPADLLKLEITESAIISDVVRASEVVISLHDMGVRVSIDDFGTGYTSLAYLRKLPVDEIKIDKSFVLNMNTVADDAVIVRTLLDLARNLDLSVVAEGIEDINLWNSLKELGCDIGQGYYMSRPIDVEAFSEWLSDQPWQQDF</sequence>
<name>A0ABY4W0M0_9PROT</name>
<dbReference type="Gene3D" id="3.20.20.450">
    <property type="entry name" value="EAL domain"/>
    <property type="match status" value="1"/>
</dbReference>
<dbReference type="CDD" id="cd01949">
    <property type="entry name" value="GGDEF"/>
    <property type="match status" value="1"/>
</dbReference>
<evidence type="ECO:0000259" key="3">
    <source>
        <dbReference type="PROSITE" id="PS50887"/>
    </source>
</evidence>
<dbReference type="NCBIfam" id="TIGR00254">
    <property type="entry name" value="GGDEF"/>
    <property type="match status" value="1"/>
</dbReference>
<dbReference type="Pfam" id="PF00563">
    <property type="entry name" value="EAL"/>
    <property type="match status" value="1"/>
</dbReference>
<gene>
    <name evidence="4" type="ORF">NBZ79_15820</name>
</gene>
<dbReference type="PANTHER" id="PTHR44757">
    <property type="entry name" value="DIGUANYLATE CYCLASE DGCP"/>
    <property type="match status" value="1"/>
</dbReference>
<evidence type="ECO:0000313" key="5">
    <source>
        <dbReference type="Proteomes" id="UP001056291"/>
    </source>
</evidence>
<dbReference type="Gene3D" id="3.30.70.270">
    <property type="match status" value="1"/>
</dbReference>
<dbReference type="InterPro" id="IPR052155">
    <property type="entry name" value="Biofilm_reg_signaling"/>
</dbReference>
<feature type="compositionally biased region" description="Polar residues" evidence="1">
    <location>
        <begin position="1"/>
        <end position="11"/>
    </location>
</feature>
<organism evidence="4 5">
    <name type="scientific">Sneathiella marina</name>
    <dbReference type="NCBI Taxonomy" id="2950108"/>
    <lineage>
        <taxon>Bacteria</taxon>
        <taxon>Pseudomonadati</taxon>
        <taxon>Pseudomonadota</taxon>
        <taxon>Alphaproteobacteria</taxon>
        <taxon>Sneathiellales</taxon>
        <taxon>Sneathiellaceae</taxon>
        <taxon>Sneathiella</taxon>
    </lineage>
</organism>
<accession>A0ABY4W0M0</accession>